<organism evidence="4 5">
    <name type="scientific">Sabulicella glaciei</name>
    <dbReference type="NCBI Taxonomy" id="2984948"/>
    <lineage>
        <taxon>Bacteria</taxon>
        <taxon>Pseudomonadati</taxon>
        <taxon>Pseudomonadota</taxon>
        <taxon>Alphaproteobacteria</taxon>
        <taxon>Acetobacterales</taxon>
        <taxon>Acetobacteraceae</taxon>
        <taxon>Sabulicella</taxon>
    </lineage>
</organism>
<reference evidence="4 5" key="1">
    <citation type="submission" date="2022-10" db="EMBL/GenBank/DDBJ databases">
        <title>Roseococcus glaciei nov., sp. nov., isolated from glacier.</title>
        <authorList>
            <person name="Liu Q."/>
            <person name="Xin Y.-H."/>
        </authorList>
    </citation>
    <scope>NUCLEOTIDE SEQUENCE [LARGE SCALE GENOMIC DNA]</scope>
    <source>
        <strain evidence="4 5">MDT2-1-1</strain>
    </source>
</reference>
<evidence type="ECO:0000256" key="1">
    <source>
        <dbReference type="ARBA" id="ARBA00005125"/>
    </source>
</evidence>
<dbReference type="Gene3D" id="3.90.25.10">
    <property type="entry name" value="UDP-galactose 4-epimerase, domain 1"/>
    <property type="match status" value="1"/>
</dbReference>
<protein>
    <submittedName>
        <fullName evidence="4">GDP-mannose 4,6-dehydratase</fullName>
        <ecNumber evidence="4">4.2.1.47</ecNumber>
    </submittedName>
</protein>
<comment type="pathway">
    <text evidence="1">Bacterial outer membrane biogenesis; LPS O-antigen biosynthesis.</text>
</comment>
<dbReference type="PANTHER" id="PTHR43000">
    <property type="entry name" value="DTDP-D-GLUCOSE 4,6-DEHYDRATASE-RELATED"/>
    <property type="match status" value="1"/>
</dbReference>
<keyword evidence="5" id="KW-1185">Reference proteome</keyword>
<keyword evidence="4" id="KW-0456">Lyase</keyword>
<comment type="similarity">
    <text evidence="2">Belongs to the NAD(P)-dependent epimerase/dehydratase family.</text>
</comment>
<evidence type="ECO:0000313" key="4">
    <source>
        <dbReference type="EMBL" id="MCW8086543.1"/>
    </source>
</evidence>
<dbReference type="EC" id="4.2.1.47" evidence="4"/>
<proteinExistence type="inferred from homology"/>
<evidence type="ECO:0000313" key="5">
    <source>
        <dbReference type="Proteomes" id="UP001526430"/>
    </source>
</evidence>
<sequence>MRTALVTGATGFIGRHLVRRLREGGWRVVAAGGPETPPGEGLALDIRDCAALLALIRAERPEVIHHLAGQSLPALAFADSGPTLAANVLGTAALLEAARDSGVAPLVVVACSGTAYGASLGQEAVREDAPLLPLTPYAVSKAAQDMLAFAAHRTGPVRTVRARIFNTTGPGKTGDVLNDLAGRVGALARSGVREGGLRVGNTASRRAILDVKDLAEALFLLGEAGEAAAGEAFNIGAPEAETVASLIHRLQSVSGIALRPEPDPALFRPADEPLLLGDTARICALTGWKPRISLDSTIRRIYETVLLN</sequence>
<dbReference type="Pfam" id="PF01370">
    <property type="entry name" value="Epimerase"/>
    <property type="match status" value="1"/>
</dbReference>
<comment type="caution">
    <text evidence="4">The sequence shown here is derived from an EMBL/GenBank/DDBJ whole genome shotgun (WGS) entry which is preliminary data.</text>
</comment>
<evidence type="ECO:0000256" key="2">
    <source>
        <dbReference type="ARBA" id="ARBA00007637"/>
    </source>
</evidence>
<gene>
    <name evidence="4" type="ORF">OF850_12960</name>
</gene>
<dbReference type="RefSeq" id="WP_301590608.1">
    <property type="nucleotide sequence ID" value="NZ_JAPFQI010000009.1"/>
</dbReference>
<dbReference type="InterPro" id="IPR036291">
    <property type="entry name" value="NAD(P)-bd_dom_sf"/>
</dbReference>
<name>A0ABT3NXB5_9PROT</name>
<dbReference type="Gene3D" id="3.40.50.720">
    <property type="entry name" value="NAD(P)-binding Rossmann-like Domain"/>
    <property type="match status" value="1"/>
</dbReference>
<dbReference type="GO" id="GO:0008446">
    <property type="term" value="F:GDP-mannose 4,6-dehydratase activity"/>
    <property type="evidence" value="ECO:0007669"/>
    <property type="project" value="UniProtKB-EC"/>
</dbReference>
<dbReference type="InterPro" id="IPR001509">
    <property type="entry name" value="Epimerase_deHydtase"/>
</dbReference>
<dbReference type="EMBL" id="JAPFQI010000009">
    <property type="protein sequence ID" value="MCW8086543.1"/>
    <property type="molecule type" value="Genomic_DNA"/>
</dbReference>
<evidence type="ECO:0000259" key="3">
    <source>
        <dbReference type="Pfam" id="PF01370"/>
    </source>
</evidence>
<dbReference type="Proteomes" id="UP001526430">
    <property type="component" value="Unassembled WGS sequence"/>
</dbReference>
<accession>A0ABT3NXB5</accession>
<dbReference type="SUPFAM" id="SSF51735">
    <property type="entry name" value="NAD(P)-binding Rossmann-fold domains"/>
    <property type="match status" value="1"/>
</dbReference>
<feature type="domain" description="NAD-dependent epimerase/dehydratase" evidence="3">
    <location>
        <begin position="4"/>
        <end position="236"/>
    </location>
</feature>